<dbReference type="AlphaFoldDB" id="A0A8H6Y850"/>
<proteinExistence type="predicted"/>
<sequence length="466" mass="52946">MSRRIPALELPYELISDIFISCLPLRRRVRPHRNRAPLNLASICGQWRSVAITTPQLWTSIYLNFDGKDGYDGIPLLFGFPDAELLAGRTAALMDLWFTRAAGHPLSISLICTQYHSLPNDVLTIIQRYYTQWGRVELAIPIADFLVFNQVAGPFSSLASLSLRITDHLDPFSGVRIHSIHRSPHLRALQLMDKLFRPTMVHDVLVLPQTLEALRVLHSEHKDTVMADFASIIDRLPNLRHFDSSAGWPALLHGDRVPTSLTSFRANSSRILDFFTMPTLQHLHVWFEDASLVPFLLHSQCHLASLTLDVDEHLPIEVFADCLSLVPALDTLVLLLPETDRSRTARFEALQRPDVLPQLRVLIITDSARAPVYERLVAVLRARPALAHAELHMRSWHASVRCNMLPPPTHIEEELAALADRGMAIRVTTQTYAWPWNAEYEDPVGDLDLDVFGPRRQMRPYFFSPF</sequence>
<dbReference type="EMBL" id="JACAZI010000008">
    <property type="protein sequence ID" value="KAF7354377.1"/>
    <property type="molecule type" value="Genomic_DNA"/>
</dbReference>
<dbReference type="Gene3D" id="1.20.1280.50">
    <property type="match status" value="1"/>
</dbReference>
<organism evidence="1 2">
    <name type="scientific">Mycena venus</name>
    <dbReference type="NCBI Taxonomy" id="2733690"/>
    <lineage>
        <taxon>Eukaryota</taxon>
        <taxon>Fungi</taxon>
        <taxon>Dikarya</taxon>
        <taxon>Basidiomycota</taxon>
        <taxon>Agaricomycotina</taxon>
        <taxon>Agaricomycetes</taxon>
        <taxon>Agaricomycetidae</taxon>
        <taxon>Agaricales</taxon>
        <taxon>Marasmiineae</taxon>
        <taxon>Mycenaceae</taxon>
        <taxon>Mycena</taxon>
    </lineage>
</organism>
<gene>
    <name evidence="1" type="ORF">MVEN_01126400</name>
</gene>
<comment type="caution">
    <text evidence="1">The sequence shown here is derived from an EMBL/GenBank/DDBJ whole genome shotgun (WGS) entry which is preliminary data.</text>
</comment>
<accession>A0A8H6Y850</accession>
<name>A0A8H6Y850_9AGAR</name>
<dbReference type="Proteomes" id="UP000620124">
    <property type="component" value="Unassembled WGS sequence"/>
</dbReference>
<evidence type="ECO:0000313" key="1">
    <source>
        <dbReference type="EMBL" id="KAF7354377.1"/>
    </source>
</evidence>
<dbReference type="InterPro" id="IPR032675">
    <property type="entry name" value="LRR_dom_sf"/>
</dbReference>
<dbReference type="Gene3D" id="3.80.10.10">
    <property type="entry name" value="Ribonuclease Inhibitor"/>
    <property type="match status" value="1"/>
</dbReference>
<dbReference type="OrthoDB" id="2840009at2759"/>
<protein>
    <submittedName>
        <fullName evidence="1">F-box domain-containing protein</fullName>
    </submittedName>
</protein>
<dbReference type="SUPFAM" id="SSF52047">
    <property type="entry name" value="RNI-like"/>
    <property type="match status" value="1"/>
</dbReference>
<reference evidence="1" key="1">
    <citation type="submission" date="2020-05" db="EMBL/GenBank/DDBJ databases">
        <title>Mycena genomes resolve the evolution of fungal bioluminescence.</title>
        <authorList>
            <person name="Tsai I.J."/>
        </authorList>
    </citation>
    <scope>NUCLEOTIDE SEQUENCE</scope>
    <source>
        <strain evidence="1">CCC161011</strain>
    </source>
</reference>
<evidence type="ECO:0000313" key="2">
    <source>
        <dbReference type="Proteomes" id="UP000620124"/>
    </source>
</evidence>
<keyword evidence="2" id="KW-1185">Reference proteome</keyword>